<dbReference type="SUPFAM" id="SSF63501">
    <property type="entry name" value="Frizzled cysteine-rich domain"/>
    <property type="match status" value="1"/>
</dbReference>
<protein>
    <submittedName>
        <fullName evidence="10">Uncharacterized protein</fullName>
    </submittedName>
</protein>
<dbReference type="PANTHER" id="PTHR24261">
    <property type="entry name" value="PLASMINOGEN-RELATED"/>
    <property type="match status" value="1"/>
</dbReference>
<evidence type="ECO:0000259" key="9">
    <source>
        <dbReference type="PROSITE" id="PS50070"/>
    </source>
</evidence>
<dbReference type="InterPro" id="IPR038178">
    <property type="entry name" value="Kringle_sf"/>
</dbReference>
<feature type="non-terminal residue" evidence="10">
    <location>
        <position position="242"/>
    </location>
</feature>
<dbReference type="Gene3D" id="2.40.20.10">
    <property type="entry name" value="Plasminogen Kringle 4"/>
    <property type="match status" value="1"/>
</dbReference>
<dbReference type="SMART" id="SM00130">
    <property type="entry name" value="KR"/>
    <property type="match status" value="1"/>
</dbReference>
<dbReference type="AlphaFoldDB" id="A0A8S3ZFL3"/>
<keyword evidence="11" id="KW-1185">Reference proteome</keyword>
<dbReference type="PROSITE" id="PS00021">
    <property type="entry name" value="KRINGLE_1"/>
    <property type="match status" value="1"/>
</dbReference>
<evidence type="ECO:0000256" key="5">
    <source>
        <dbReference type="ARBA" id="ARBA00022840"/>
    </source>
</evidence>
<keyword evidence="3 7" id="KW-0420">Kringle</keyword>
<evidence type="ECO:0000256" key="4">
    <source>
        <dbReference type="ARBA" id="ARBA00022741"/>
    </source>
</evidence>
<feature type="domain" description="Kringle" evidence="9">
    <location>
        <begin position="163"/>
        <end position="242"/>
    </location>
</feature>
<comment type="caution">
    <text evidence="10">The sequence shown here is derived from an EMBL/GenBank/DDBJ whole genome shotgun (WGS) entry which is preliminary data.</text>
</comment>
<dbReference type="OrthoDB" id="272018at2759"/>
<keyword evidence="5" id="KW-0067">ATP-binding</keyword>
<sequence length="242" mass="27116">DVITLPIPEPQFCAPYNGTTCSAYLQGRIVMHHTAESIQQRDTALNTQLEELVGRGLFSDAMGGDLCEDPARRMLCHMAFPDCHNQTIQALQVCRESCQAVKSVFCFRHLAELEDMKSTGKLSSNIGLLSLADCLTLPSKWNSSELCVESDHHGYSPSLVRDDCYVEKGRWYNGTVSVTKSGLTCQAWLEVSPQKHDRSPLIFPELVGAENFCRNPGGEESQPWCYTTDIQYRWEICDIDPC</sequence>
<dbReference type="EMBL" id="CAJHNH020002189">
    <property type="protein sequence ID" value="CAG5125856.1"/>
    <property type="molecule type" value="Genomic_DNA"/>
</dbReference>
<evidence type="ECO:0000256" key="1">
    <source>
        <dbReference type="ARBA" id="ARBA00004479"/>
    </source>
</evidence>
<comment type="caution">
    <text evidence="7">Lacks conserved residue(s) required for the propagation of feature annotation.</text>
</comment>
<dbReference type="PROSITE" id="PS50070">
    <property type="entry name" value="KRINGLE_2"/>
    <property type="match status" value="1"/>
</dbReference>
<dbReference type="InterPro" id="IPR013806">
    <property type="entry name" value="Kringle-like"/>
</dbReference>
<feature type="non-terminal residue" evidence="10">
    <location>
        <position position="1"/>
    </location>
</feature>
<keyword evidence="4" id="KW-0547">Nucleotide-binding</keyword>
<evidence type="ECO:0000256" key="3">
    <source>
        <dbReference type="ARBA" id="ARBA00022572"/>
    </source>
</evidence>
<accession>A0A8S3ZFL3</accession>
<dbReference type="InterPro" id="IPR020067">
    <property type="entry name" value="Frizzled_dom"/>
</dbReference>
<dbReference type="InterPro" id="IPR000001">
    <property type="entry name" value="Kringle"/>
</dbReference>
<dbReference type="InterPro" id="IPR050759">
    <property type="entry name" value="Serine_protease_kringle"/>
</dbReference>
<reference evidence="10" key="1">
    <citation type="submission" date="2021-04" db="EMBL/GenBank/DDBJ databases">
        <authorList>
            <consortium name="Molecular Ecology Group"/>
        </authorList>
    </citation>
    <scope>NUCLEOTIDE SEQUENCE</scope>
</reference>
<dbReference type="InterPro" id="IPR018056">
    <property type="entry name" value="Kringle_CS"/>
</dbReference>
<evidence type="ECO:0000256" key="6">
    <source>
        <dbReference type="ARBA" id="ARBA00023157"/>
    </source>
</evidence>
<evidence type="ECO:0000256" key="7">
    <source>
        <dbReference type="PROSITE-ProRule" id="PRU00121"/>
    </source>
</evidence>
<gene>
    <name evidence="10" type="ORF">CUNI_LOCUS11414</name>
</gene>
<dbReference type="Gene3D" id="1.10.2000.10">
    <property type="entry name" value="Frizzled cysteine-rich domain"/>
    <property type="match status" value="1"/>
</dbReference>
<dbReference type="PRINTS" id="PR00018">
    <property type="entry name" value="KRINGLE"/>
</dbReference>
<keyword evidence="2" id="KW-0597">Phosphoprotein</keyword>
<evidence type="ECO:0000259" key="8">
    <source>
        <dbReference type="PROSITE" id="PS50038"/>
    </source>
</evidence>
<dbReference type="GO" id="GO:0016020">
    <property type="term" value="C:membrane"/>
    <property type="evidence" value="ECO:0007669"/>
    <property type="project" value="UniProtKB-SubCell"/>
</dbReference>
<dbReference type="InterPro" id="IPR036790">
    <property type="entry name" value="Frizzled_dom_sf"/>
</dbReference>
<dbReference type="Pfam" id="PF00051">
    <property type="entry name" value="Kringle"/>
    <property type="match status" value="1"/>
</dbReference>
<evidence type="ECO:0000313" key="10">
    <source>
        <dbReference type="EMBL" id="CAG5125856.1"/>
    </source>
</evidence>
<evidence type="ECO:0000313" key="11">
    <source>
        <dbReference type="Proteomes" id="UP000678393"/>
    </source>
</evidence>
<dbReference type="GO" id="GO:0005102">
    <property type="term" value="F:signaling receptor binding"/>
    <property type="evidence" value="ECO:0007669"/>
    <property type="project" value="TreeGrafter"/>
</dbReference>
<evidence type="ECO:0000256" key="2">
    <source>
        <dbReference type="ARBA" id="ARBA00022553"/>
    </source>
</evidence>
<dbReference type="PROSITE" id="PS50038">
    <property type="entry name" value="FZ"/>
    <property type="match status" value="1"/>
</dbReference>
<dbReference type="GO" id="GO:0004175">
    <property type="term" value="F:endopeptidase activity"/>
    <property type="evidence" value="ECO:0007669"/>
    <property type="project" value="TreeGrafter"/>
</dbReference>
<dbReference type="PANTHER" id="PTHR24261:SF7">
    <property type="entry name" value="KRINGLE DOMAIN-CONTAINING PROTEIN"/>
    <property type="match status" value="1"/>
</dbReference>
<dbReference type="GO" id="GO:0005524">
    <property type="term" value="F:ATP binding"/>
    <property type="evidence" value="ECO:0007669"/>
    <property type="project" value="UniProtKB-KW"/>
</dbReference>
<dbReference type="SUPFAM" id="SSF57440">
    <property type="entry name" value="Kringle-like"/>
    <property type="match status" value="1"/>
</dbReference>
<keyword evidence="6" id="KW-1015">Disulfide bond</keyword>
<dbReference type="GO" id="GO:0005615">
    <property type="term" value="C:extracellular space"/>
    <property type="evidence" value="ECO:0007669"/>
    <property type="project" value="TreeGrafter"/>
</dbReference>
<organism evidence="10 11">
    <name type="scientific">Candidula unifasciata</name>
    <dbReference type="NCBI Taxonomy" id="100452"/>
    <lineage>
        <taxon>Eukaryota</taxon>
        <taxon>Metazoa</taxon>
        <taxon>Spiralia</taxon>
        <taxon>Lophotrochozoa</taxon>
        <taxon>Mollusca</taxon>
        <taxon>Gastropoda</taxon>
        <taxon>Heterobranchia</taxon>
        <taxon>Euthyneura</taxon>
        <taxon>Panpulmonata</taxon>
        <taxon>Eupulmonata</taxon>
        <taxon>Stylommatophora</taxon>
        <taxon>Helicina</taxon>
        <taxon>Helicoidea</taxon>
        <taxon>Geomitridae</taxon>
        <taxon>Candidula</taxon>
    </lineage>
</organism>
<dbReference type="Proteomes" id="UP000678393">
    <property type="component" value="Unassembled WGS sequence"/>
</dbReference>
<name>A0A8S3ZFL3_9EUPU</name>
<dbReference type="CDD" id="cd00108">
    <property type="entry name" value="KR"/>
    <property type="match status" value="1"/>
</dbReference>
<comment type="subcellular location">
    <subcellularLocation>
        <location evidence="1">Membrane</location>
        <topology evidence="1">Single-pass type I membrane protein</topology>
    </subcellularLocation>
</comment>
<proteinExistence type="predicted"/>
<feature type="domain" description="FZ" evidence="8">
    <location>
        <begin position="8"/>
        <end position="150"/>
    </location>
</feature>
<dbReference type="Pfam" id="PF01392">
    <property type="entry name" value="Fz"/>
    <property type="match status" value="1"/>
</dbReference>